<evidence type="ECO:0000256" key="1">
    <source>
        <dbReference type="SAM" id="MobiDB-lite"/>
    </source>
</evidence>
<dbReference type="InterPro" id="IPR046554">
    <property type="entry name" value="DUF6708"/>
</dbReference>
<dbReference type="OrthoDB" id="8915060at2"/>
<dbReference type="Pfam" id="PF20455">
    <property type="entry name" value="DUF6708"/>
    <property type="match status" value="1"/>
</dbReference>
<sequence>MSATIRKHGPLSEQDREWHQPIDVRHENPHASGQLIRMNSTYLELVDVSHADRGMMSAAGVWAIGMCAGFLSFSLYVVIFLNYLNPKWNRSDETEMLVFMAFATVLLSLSITGVVVLNRKIGEWFGYTHYPIRFSRRNRMVYVFRGDSTVLEVPWDDVHFALRVNREVLNVRVFTMCGLVLKDPENVQETFLFGYASTCKQDCIDNWEFVRRYMEEGPQAVMAAPGFKYPLPIADKRETLYQGWIALRSTYEGRPTVALLFLPFRLLFIIGRQVRHLTCKVPLWPANVEAACEIDSWDQYVRDSSTNPVGYR</sequence>
<evidence type="ECO:0000313" key="5">
    <source>
        <dbReference type="Proteomes" id="UP000414233"/>
    </source>
</evidence>
<keyword evidence="2" id="KW-1133">Transmembrane helix</keyword>
<evidence type="ECO:0000256" key="2">
    <source>
        <dbReference type="SAM" id="Phobius"/>
    </source>
</evidence>
<dbReference type="RefSeq" id="WP_150698032.1">
    <property type="nucleotide sequence ID" value="NZ_CABPRZ010000013.1"/>
</dbReference>
<keyword evidence="2" id="KW-0472">Membrane</keyword>
<keyword evidence="5" id="KW-1185">Reference proteome</keyword>
<feature type="domain" description="DUF6708" evidence="3">
    <location>
        <begin position="125"/>
        <end position="293"/>
    </location>
</feature>
<name>A0A5E4WF93_9BURK</name>
<feature type="transmembrane region" description="Helical" evidence="2">
    <location>
        <begin position="96"/>
        <end position="117"/>
    </location>
</feature>
<keyword evidence="2" id="KW-0812">Transmembrane</keyword>
<gene>
    <name evidence="4" type="ORF">PTE30175_03179</name>
</gene>
<evidence type="ECO:0000259" key="3">
    <source>
        <dbReference type="Pfam" id="PF20455"/>
    </source>
</evidence>
<dbReference type="AlphaFoldDB" id="A0A5E4WF93"/>
<proteinExistence type="predicted"/>
<feature type="region of interest" description="Disordered" evidence="1">
    <location>
        <begin position="1"/>
        <end position="21"/>
    </location>
</feature>
<feature type="transmembrane region" description="Helical" evidence="2">
    <location>
        <begin position="59"/>
        <end position="84"/>
    </location>
</feature>
<dbReference type="EMBL" id="CABPRZ010000013">
    <property type="protein sequence ID" value="VVE23492.1"/>
    <property type="molecule type" value="Genomic_DNA"/>
</dbReference>
<organism evidence="4 5">
    <name type="scientific">Pandoraea terrae</name>
    <dbReference type="NCBI Taxonomy" id="1537710"/>
    <lineage>
        <taxon>Bacteria</taxon>
        <taxon>Pseudomonadati</taxon>
        <taxon>Pseudomonadota</taxon>
        <taxon>Betaproteobacteria</taxon>
        <taxon>Burkholderiales</taxon>
        <taxon>Burkholderiaceae</taxon>
        <taxon>Pandoraea</taxon>
    </lineage>
</organism>
<protein>
    <recommendedName>
        <fullName evidence="3">DUF6708 domain-containing protein</fullName>
    </recommendedName>
</protein>
<evidence type="ECO:0000313" key="4">
    <source>
        <dbReference type="EMBL" id="VVE23492.1"/>
    </source>
</evidence>
<dbReference type="Proteomes" id="UP000414233">
    <property type="component" value="Unassembled WGS sequence"/>
</dbReference>
<accession>A0A5E4WF93</accession>
<reference evidence="4 5" key="1">
    <citation type="submission" date="2019-08" db="EMBL/GenBank/DDBJ databases">
        <authorList>
            <person name="Peeters C."/>
        </authorList>
    </citation>
    <scope>NUCLEOTIDE SEQUENCE [LARGE SCALE GENOMIC DNA]</scope>
    <source>
        <strain evidence="4 5">LMG 30175</strain>
    </source>
</reference>